<dbReference type="Proteomes" id="UP001519332">
    <property type="component" value="Unassembled WGS sequence"/>
</dbReference>
<accession>A0ABS4TJW5</accession>
<gene>
    <name evidence="2" type="ORF">JOF56_005088</name>
</gene>
<proteinExistence type="predicted"/>
<feature type="region of interest" description="Disordered" evidence="1">
    <location>
        <begin position="24"/>
        <end position="56"/>
    </location>
</feature>
<protein>
    <submittedName>
        <fullName evidence="2">Uncharacterized protein</fullName>
    </submittedName>
</protein>
<comment type="caution">
    <text evidence="2">The sequence shown here is derived from an EMBL/GenBank/DDBJ whole genome shotgun (WGS) entry which is preliminary data.</text>
</comment>
<evidence type="ECO:0000313" key="2">
    <source>
        <dbReference type="EMBL" id="MBP2324703.1"/>
    </source>
</evidence>
<keyword evidence="3" id="KW-1185">Reference proteome</keyword>
<dbReference type="EMBL" id="JAGINW010000001">
    <property type="protein sequence ID" value="MBP2324703.1"/>
    <property type="molecule type" value="Genomic_DNA"/>
</dbReference>
<organism evidence="2 3">
    <name type="scientific">Kibdelosporangium banguiense</name>
    <dbReference type="NCBI Taxonomy" id="1365924"/>
    <lineage>
        <taxon>Bacteria</taxon>
        <taxon>Bacillati</taxon>
        <taxon>Actinomycetota</taxon>
        <taxon>Actinomycetes</taxon>
        <taxon>Pseudonocardiales</taxon>
        <taxon>Pseudonocardiaceae</taxon>
        <taxon>Kibdelosporangium</taxon>
    </lineage>
</organism>
<name>A0ABS4TJW5_9PSEU</name>
<reference evidence="2 3" key="1">
    <citation type="submission" date="2021-03" db="EMBL/GenBank/DDBJ databases">
        <title>Sequencing the genomes of 1000 actinobacteria strains.</title>
        <authorList>
            <person name="Klenk H.-P."/>
        </authorList>
    </citation>
    <scope>NUCLEOTIDE SEQUENCE [LARGE SCALE GENOMIC DNA]</scope>
    <source>
        <strain evidence="2 3">DSM 46670</strain>
    </source>
</reference>
<evidence type="ECO:0000256" key="1">
    <source>
        <dbReference type="SAM" id="MobiDB-lite"/>
    </source>
</evidence>
<sequence length="56" mass="6157">MSLWSETDLTVDDDAVQAFQITSGAESAAVRSDGHARPISSQLKLRPPQWQSRTLT</sequence>
<evidence type="ECO:0000313" key="3">
    <source>
        <dbReference type="Proteomes" id="UP001519332"/>
    </source>
</evidence>
<feature type="compositionally biased region" description="Polar residues" evidence="1">
    <location>
        <begin position="39"/>
        <end position="56"/>
    </location>
</feature>